<evidence type="ECO:0008006" key="8">
    <source>
        <dbReference type="Google" id="ProtNLM"/>
    </source>
</evidence>
<feature type="transmembrane region" description="Helical" evidence="5">
    <location>
        <begin position="202"/>
        <end position="221"/>
    </location>
</feature>
<keyword evidence="4 5" id="KW-0472">Membrane</keyword>
<feature type="transmembrane region" description="Helical" evidence="5">
    <location>
        <begin position="80"/>
        <end position="98"/>
    </location>
</feature>
<evidence type="ECO:0000313" key="6">
    <source>
        <dbReference type="EMBL" id="KAJ1726591.1"/>
    </source>
</evidence>
<evidence type="ECO:0000256" key="5">
    <source>
        <dbReference type="SAM" id="Phobius"/>
    </source>
</evidence>
<keyword evidence="2 5" id="KW-0812">Transmembrane</keyword>
<dbReference type="GO" id="GO:0016020">
    <property type="term" value="C:membrane"/>
    <property type="evidence" value="ECO:0007669"/>
    <property type="project" value="UniProtKB-SubCell"/>
</dbReference>
<organism evidence="6 7">
    <name type="scientific">Coemansia biformis</name>
    <dbReference type="NCBI Taxonomy" id="1286918"/>
    <lineage>
        <taxon>Eukaryota</taxon>
        <taxon>Fungi</taxon>
        <taxon>Fungi incertae sedis</taxon>
        <taxon>Zoopagomycota</taxon>
        <taxon>Kickxellomycotina</taxon>
        <taxon>Kickxellomycetes</taxon>
        <taxon>Kickxellales</taxon>
        <taxon>Kickxellaceae</taxon>
        <taxon>Coemansia</taxon>
    </lineage>
</organism>
<dbReference type="PANTHER" id="PTHR31465">
    <property type="entry name" value="PROTEIN RTA1-RELATED"/>
    <property type="match status" value="1"/>
</dbReference>
<dbReference type="InterPro" id="IPR007568">
    <property type="entry name" value="RTA1"/>
</dbReference>
<accession>A0A9W7Y8Z6</accession>
<sequence>MSDWWYYPEDDRLVYFTYLPANVYPQVAVGLYAAAALILVWQIERSHAQRWLYILPGTALAEALGYVFRTICVTNTTFTMYVLMTLFLLVPVNALALANYRAVGKVIRDSGAPSRKFWLRPAFVSWFYFSSDVFSIAMQGAGGGMMTSMKTRDTGKYIVMVGLSVQLLFFACYLVTAIHIWRSPKYTVYVSASDRSVKVAKCKVFGVLTATTILLYLRSIYRIVEFADGYGGKIYSSEWAFYAFDTIIIFLAFLVYIAVFIGRNFPRSAYVDVEKAATAAYLSSTDAILPPPASRQA</sequence>
<reference evidence="6" key="1">
    <citation type="submission" date="2022-07" db="EMBL/GenBank/DDBJ databases">
        <title>Phylogenomic reconstructions and comparative analyses of Kickxellomycotina fungi.</title>
        <authorList>
            <person name="Reynolds N.K."/>
            <person name="Stajich J.E."/>
            <person name="Barry K."/>
            <person name="Grigoriev I.V."/>
            <person name="Crous P."/>
            <person name="Smith M.E."/>
        </authorList>
    </citation>
    <scope>NUCLEOTIDE SEQUENCE</scope>
    <source>
        <strain evidence="6">BCRC 34381</strain>
    </source>
</reference>
<evidence type="ECO:0000256" key="2">
    <source>
        <dbReference type="ARBA" id="ARBA00022692"/>
    </source>
</evidence>
<protein>
    <recommendedName>
        <fullName evidence="8">RTA1-domain-containing protein</fullName>
    </recommendedName>
</protein>
<dbReference type="AlphaFoldDB" id="A0A9W7Y8Z6"/>
<dbReference type="Proteomes" id="UP001143981">
    <property type="component" value="Unassembled WGS sequence"/>
</dbReference>
<evidence type="ECO:0000313" key="7">
    <source>
        <dbReference type="Proteomes" id="UP001143981"/>
    </source>
</evidence>
<feature type="transmembrane region" description="Helical" evidence="5">
    <location>
        <begin position="23"/>
        <end position="43"/>
    </location>
</feature>
<dbReference type="OrthoDB" id="3358017at2759"/>
<proteinExistence type="predicted"/>
<evidence type="ECO:0000256" key="1">
    <source>
        <dbReference type="ARBA" id="ARBA00004141"/>
    </source>
</evidence>
<dbReference type="PANTHER" id="PTHR31465:SF1">
    <property type="entry name" value="PROTEIN RTA1-RELATED"/>
    <property type="match status" value="1"/>
</dbReference>
<comment type="subcellular location">
    <subcellularLocation>
        <location evidence="1">Membrane</location>
        <topology evidence="1">Multi-pass membrane protein</topology>
    </subcellularLocation>
</comment>
<comment type="caution">
    <text evidence="6">The sequence shown here is derived from an EMBL/GenBank/DDBJ whole genome shotgun (WGS) entry which is preliminary data.</text>
</comment>
<dbReference type="Pfam" id="PF04479">
    <property type="entry name" value="RTA1"/>
    <property type="match status" value="1"/>
</dbReference>
<evidence type="ECO:0000256" key="3">
    <source>
        <dbReference type="ARBA" id="ARBA00022989"/>
    </source>
</evidence>
<dbReference type="EMBL" id="JANBOI010001473">
    <property type="protein sequence ID" value="KAJ1726591.1"/>
    <property type="molecule type" value="Genomic_DNA"/>
</dbReference>
<name>A0A9W7Y8Z6_9FUNG</name>
<feature type="transmembrane region" description="Helical" evidence="5">
    <location>
        <begin position="118"/>
        <end position="137"/>
    </location>
</feature>
<keyword evidence="3 5" id="KW-1133">Transmembrane helix</keyword>
<evidence type="ECO:0000256" key="4">
    <source>
        <dbReference type="ARBA" id="ARBA00023136"/>
    </source>
</evidence>
<keyword evidence="7" id="KW-1185">Reference proteome</keyword>
<feature type="transmembrane region" description="Helical" evidence="5">
    <location>
        <begin position="50"/>
        <end position="68"/>
    </location>
</feature>
<gene>
    <name evidence="6" type="ORF">LPJ61_005081</name>
</gene>
<feature type="transmembrane region" description="Helical" evidence="5">
    <location>
        <begin position="241"/>
        <end position="261"/>
    </location>
</feature>
<feature type="transmembrane region" description="Helical" evidence="5">
    <location>
        <begin position="157"/>
        <end position="181"/>
    </location>
</feature>